<organism evidence="2 3">
    <name type="scientific">Armillaria novae-zelandiae</name>
    <dbReference type="NCBI Taxonomy" id="153914"/>
    <lineage>
        <taxon>Eukaryota</taxon>
        <taxon>Fungi</taxon>
        <taxon>Dikarya</taxon>
        <taxon>Basidiomycota</taxon>
        <taxon>Agaricomycotina</taxon>
        <taxon>Agaricomycetes</taxon>
        <taxon>Agaricomycetidae</taxon>
        <taxon>Agaricales</taxon>
        <taxon>Marasmiineae</taxon>
        <taxon>Physalacriaceae</taxon>
        <taxon>Armillaria</taxon>
    </lineage>
</organism>
<protein>
    <recommendedName>
        <fullName evidence="4">Secreted protein</fullName>
    </recommendedName>
</protein>
<evidence type="ECO:0008006" key="4">
    <source>
        <dbReference type="Google" id="ProtNLM"/>
    </source>
</evidence>
<reference evidence="2" key="1">
    <citation type="submission" date="2023-06" db="EMBL/GenBank/DDBJ databases">
        <authorList>
            <consortium name="Lawrence Berkeley National Laboratory"/>
            <person name="Ahrendt S."/>
            <person name="Sahu N."/>
            <person name="Indic B."/>
            <person name="Wong-Bajracharya J."/>
            <person name="Merenyi Z."/>
            <person name="Ke H.-M."/>
            <person name="Monk M."/>
            <person name="Kocsube S."/>
            <person name="Drula E."/>
            <person name="Lipzen A."/>
            <person name="Balint B."/>
            <person name="Henrissat B."/>
            <person name="Andreopoulos B."/>
            <person name="Martin F.M."/>
            <person name="Harder C.B."/>
            <person name="Rigling D."/>
            <person name="Ford K.L."/>
            <person name="Foster G.D."/>
            <person name="Pangilinan J."/>
            <person name="Papanicolaou A."/>
            <person name="Barry K."/>
            <person name="LaButti K."/>
            <person name="Viragh M."/>
            <person name="Koriabine M."/>
            <person name="Yan M."/>
            <person name="Riley R."/>
            <person name="Champramary S."/>
            <person name="Plett K.L."/>
            <person name="Tsai I.J."/>
            <person name="Slot J."/>
            <person name="Sipos G."/>
            <person name="Plett J."/>
            <person name="Nagy L.G."/>
            <person name="Grigoriev I.V."/>
        </authorList>
    </citation>
    <scope>NUCLEOTIDE SEQUENCE</scope>
    <source>
        <strain evidence="2">ICMP 16352</strain>
    </source>
</reference>
<dbReference type="Proteomes" id="UP001175227">
    <property type="component" value="Unassembled WGS sequence"/>
</dbReference>
<name>A0AA39U1T1_9AGAR</name>
<evidence type="ECO:0000313" key="3">
    <source>
        <dbReference type="Proteomes" id="UP001175227"/>
    </source>
</evidence>
<evidence type="ECO:0000313" key="2">
    <source>
        <dbReference type="EMBL" id="KAK0472453.1"/>
    </source>
</evidence>
<comment type="caution">
    <text evidence="2">The sequence shown here is derived from an EMBL/GenBank/DDBJ whole genome shotgun (WGS) entry which is preliminary data.</text>
</comment>
<feature type="signal peptide" evidence="1">
    <location>
        <begin position="1"/>
        <end position="26"/>
    </location>
</feature>
<gene>
    <name evidence="2" type="ORF">IW261DRAFT_1611540</name>
</gene>
<keyword evidence="3" id="KW-1185">Reference proteome</keyword>
<proteinExistence type="predicted"/>
<feature type="chain" id="PRO_5041327161" description="Secreted protein" evidence="1">
    <location>
        <begin position="27"/>
        <end position="78"/>
    </location>
</feature>
<sequence length="78" mass="8951">MARDRQILRSLLLLQIGLHPLDLSVCAFLSFPLRDGLLSTTFDCLSFTLPSFLHSIIHLSSVYTRCITRNMRTSKEIR</sequence>
<dbReference type="EMBL" id="JAUEPR010000040">
    <property type="protein sequence ID" value="KAK0472453.1"/>
    <property type="molecule type" value="Genomic_DNA"/>
</dbReference>
<accession>A0AA39U1T1</accession>
<keyword evidence="1" id="KW-0732">Signal</keyword>
<evidence type="ECO:0000256" key="1">
    <source>
        <dbReference type="SAM" id="SignalP"/>
    </source>
</evidence>
<dbReference type="AlphaFoldDB" id="A0AA39U1T1"/>
<feature type="non-terminal residue" evidence="2">
    <location>
        <position position="78"/>
    </location>
</feature>